<dbReference type="AlphaFoldDB" id="A0A4Y7JC92"/>
<evidence type="ECO:0000313" key="1">
    <source>
        <dbReference type="EMBL" id="RZC57255.1"/>
    </source>
</evidence>
<dbReference type="Gramene" id="RZC57255">
    <property type="protein sequence ID" value="RZC57255"/>
    <property type="gene ID" value="C5167_004558"/>
</dbReference>
<protein>
    <submittedName>
        <fullName evidence="1">Uncharacterized protein</fullName>
    </submittedName>
</protein>
<evidence type="ECO:0000313" key="2">
    <source>
        <dbReference type="Proteomes" id="UP000316621"/>
    </source>
</evidence>
<sequence>MLLPLKIENLQFAGYAKSGSFLSGRTVASLGAVTFGASLAARQSPIHVAGSLSNMLPSVFGSISPCRCHCFISSGIWLWLQVPTQKVTSAK</sequence>
<accession>A0A4Y7JC92</accession>
<keyword evidence="2" id="KW-1185">Reference proteome</keyword>
<dbReference type="EMBL" id="CM010718">
    <property type="protein sequence ID" value="RZC57255.1"/>
    <property type="molecule type" value="Genomic_DNA"/>
</dbReference>
<name>A0A4Y7JC92_PAPSO</name>
<organism evidence="1 2">
    <name type="scientific">Papaver somniferum</name>
    <name type="common">Opium poppy</name>
    <dbReference type="NCBI Taxonomy" id="3469"/>
    <lineage>
        <taxon>Eukaryota</taxon>
        <taxon>Viridiplantae</taxon>
        <taxon>Streptophyta</taxon>
        <taxon>Embryophyta</taxon>
        <taxon>Tracheophyta</taxon>
        <taxon>Spermatophyta</taxon>
        <taxon>Magnoliopsida</taxon>
        <taxon>Ranunculales</taxon>
        <taxon>Papaveraceae</taxon>
        <taxon>Papaveroideae</taxon>
        <taxon>Papaver</taxon>
    </lineage>
</organism>
<reference evidence="1 2" key="1">
    <citation type="journal article" date="2018" name="Science">
        <title>The opium poppy genome and morphinan production.</title>
        <authorList>
            <person name="Guo L."/>
            <person name="Winzer T."/>
            <person name="Yang X."/>
            <person name="Li Y."/>
            <person name="Ning Z."/>
            <person name="He Z."/>
            <person name="Teodor R."/>
            <person name="Lu Y."/>
            <person name="Bowser T.A."/>
            <person name="Graham I.A."/>
            <person name="Ye K."/>
        </authorList>
    </citation>
    <scope>NUCLEOTIDE SEQUENCE [LARGE SCALE GENOMIC DNA]</scope>
    <source>
        <strain evidence="2">cv. HN1</strain>
        <tissue evidence="1">Leaves</tissue>
    </source>
</reference>
<dbReference type="Proteomes" id="UP000316621">
    <property type="component" value="Chromosome 4"/>
</dbReference>
<gene>
    <name evidence="1" type="ORF">C5167_004558</name>
</gene>
<proteinExistence type="predicted"/>